<dbReference type="Gene3D" id="3.50.50.60">
    <property type="entry name" value="FAD/NAD(P)-binding domain"/>
    <property type="match status" value="1"/>
</dbReference>
<evidence type="ECO:0000256" key="6">
    <source>
        <dbReference type="ARBA" id="ARBA00022630"/>
    </source>
</evidence>
<dbReference type="AlphaFoldDB" id="A0A1G6NBS4"/>
<keyword evidence="7 9" id="KW-0274">FAD</keyword>
<dbReference type="OrthoDB" id="9763983at2"/>
<organism evidence="11 12">
    <name type="scientific">Paraburkholderia lycopersici</name>
    <dbReference type="NCBI Taxonomy" id="416944"/>
    <lineage>
        <taxon>Bacteria</taxon>
        <taxon>Pseudomonadati</taxon>
        <taxon>Pseudomonadota</taxon>
        <taxon>Betaproteobacteria</taxon>
        <taxon>Burkholderiales</taxon>
        <taxon>Burkholderiaceae</taxon>
        <taxon>Paraburkholderia</taxon>
    </lineage>
</organism>
<dbReference type="NCBIfam" id="NF003605">
    <property type="entry name" value="PRK05257.1-4"/>
    <property type="match status" value="1"/>
</dbReference>
<keyword evidence="5 9" id="KW-0816">Tricarboxylic acid cycle</keyword>
<dbReference type="EC" id="1.1.5.4" evidence="9"/>
<evidence type="ECO:0000313" key="12">
    <source>
        <dbReference type="Proteomes" id="UP000198908"/>
    </source>
</evidence>
<dbReference type="STRING" id="416944.SAMN05421548_1093"/>
<keyword evidence="6 9" id="KW-0285">Flavoprotein</keyword>
<dbReference type="NCBIfam" id="TIGR01320">
    <property type="entry name" value="mal_quin_oxido"/>
    <property type="match status" value="1"/>
</dbReference>
<keyword evidence="12" id="KW-1185">Reference proteome</keyword>
<dbReference type="NCBIfam" id="NF003611">
    <property type="entry name" value="PRK05257.3-2"/>
    <property type="match status" value="1"/>
</dbReference>
<comment type="catalytic activity">
    <reaction evidence="1 9">
        <text>(S)-malate + a quinone = a quinol + oxaloacetate</text>
        <dbReference type="Rhea" id="RHEA:46012"/>
        <dbReference type="ChEBI" id="CHEBI:15589"/>
        <dbReference type="ChEBI" id="CHEBI:16452"/>
        <dbReference type="ChEBI" id="CHEBI:24646"/>
        <dbReference type="ChEBI" id="CHEBI:132124"/>
        <dbReference type="EC" id="1.1.5.4"/>
    </reaction>
</comment>
<dbReference type="NCBIfam" id="NF003606">
    <property type="entry name" value="PRK05257.2-1"/>
    <property type="match status" value="1"/>
</dbReference>
<sequence>MTIQENAKRDALSERGNVFHSRGESGNDFEKVDVLFIGGGIMSATLGVLLHELEPGWSMAMVERLDEVAAESSNGWNNAGTGHTALAELNYTPQSSSGKIDISKAVRINEDFQISRQFWAWGVSRGILKQPKSFINTTPHMSFVWGDENVRFLKARHEALRNNSLFQSMQYSESHKQIAEWVPLMMEGRDARQKVAATWSSMGTDVNFGEITHQFVRYLDSQSNFNLLLNSDVQQIARNENGSWRVTVGDTRRHGHSRRIDARFVFVGAGGGSLPLLQASGIPEAKEYGGFPVGGSFLVTESSAITCRHFAKVYGKASVGSPPMSVPHLDTRILDGKKALLFGPFATFSTKFLKNGSYSDLLASTRMNNIVPMARVGLSEFSLIKYLAGQLMLSDADRLHALQEYLPRARQEDWRLWQAGQRVQIIKRDKLKGGVLKLGTEIVCAKDGSIAGLLGASPGASTAAPIMLNLLEMAFKDQLRTPAWQATIRKIVPGYGTQLASDPRKAYESLSATSEILQLSAPPKWHPSGQDAPGMAMALHSRA</sequence>
<comment type="similarity">
    <text evidence="4 9">Belongs to the MQO family.</text>
</comment>
<dbReference type="GO" id="GO:0008924">
    <property type="term" value="F:L-malate dehydrogenase (quinone) activity"/>
    <property type="evidence" value="ECO:0007669"/>
    <property type="project" value="UniProtKB-UniRule"/>
</dbReference>
<name>A0A1G6NBS4_9BURK</name>
<protein>
    <recommendedName>
        <fullName evidence="9">Probable malate:quinone oxidoreductase</fullName>
        <ecNumber evidence="9">1.1.5.4</ecNumber>
    </recommendedName>
    <alternativeName>
        <fullName evidence="9">MQO</fullName>
    </alternativeName>
    <alternativeName>
        <fullName evidence="9">Malate dehydrogenase [quinone]</fullName>
    </alternativeName>
</protein>
<keyword evidence="8 9" id="KW-0560">Oxidoreductase</keyword>
<evidence type="ECO:0000256" key="8">
    <source>
        <dbReference type="ARBA" id="ARBA00023002"/>
    </source>
</evidence>
<evidence type="ECO:0000256" key="3">
    <source>
        <dbReference type="ARBA" id="ARBA00005012"/>
    </source>
</evidence>
<evidence type="ECO:0000256" key="7">
    <source>
        <dbReference type="ARBA" id="ARBA00022827"/>
    </source>
</evidence>
<feature type="compositionally biased region" description="Basic and acidic residues" evidence="10">
    <location>
        <begin position="1"/>
        <end position="13"/>
    </location>
</feature>
<dbReference type="HAMAP" id="MF_00212">
    <property type="entry name" value="MQO"/>
    <property type="match status" value="1"/>
</dbReference>
<dbReference type="PANTHER" id="PTHR43104:SF2">
    <property type="entry name" value="L-2-HYDROXYGLUTARATE DEHYDROGENASE, MITOCHONDRIAL"/>
    <property type="match status" value="1"/>
</dbReference>
<dbReference type="UniPathway" id="UPA00223">
    <property type="reaction ID" value="UER01008"/>
</dbReference>
<gene>
    <name evidence="9" type="primary">mqo</name>
    <name evidence="11" type="ORF">SAMN05421548_1093</name>
</gene>
<dbReference type="InterPro" id="IPR036188">
    <property type="entry name" value="FAD/NAD-bd_sf"/>
</dbReference>
<dbReference type="Pfam" id="PF06039">
    <property type="entry name" value="Mqo"/>
    <property type="match status" value="1"/>
</dbReference>
<evidence type="ECO:0000256" key="2">
    <source>
        <dbReference type="ARBA" id="ARBA00001974"/>
    </source>
</evidence>
<dbReference type="SUPFAM" id="SSF51905">
    <property type="entry name" value="FAD/NAD(P)-binding domain"/>
    <property type="match status" value="1"/>
</dbReference>
<proteinExistence type="inferred from homology"/>
<dbReference type="GO" id="GO:0047545">
    <property type="term" value="F:(S)-2-hydroxyglutarate dehydrogenase activity"/>
    <property type="evidence" value="ECO:0007669"/>
    <property type="project" value="TreeGrafter"/>
</dbReference>
<feature type="region of interest" description="Disordered" evidence="10">
    <location>
        <begin position="1"/>
        <end position="20"/>
    </location>
</feature>
<dbReference type="GO" id="GO:0006099">
    <property type="term" value="P:tricarboxylic acid cycle"/>
    <property type="evidence" value="ECO:0007669"/>
    <property type="project" value="UniProtKB-UniRule"/>
</dbReference>
<evidence type="ECO:0000256" key="10">
    <source>
        <dbReference type="SAM" id="MobiDB-lite"/>
    </source>
</evidence>
<dbReference type="InterPro" id="IPR006231">
    <property type="entry name" value="MQO"/>
</dbReference>
<accession>A0A1G6NBS4</accession>
<evidence type="ECO:0000256" key="9">
    <source>
        <dbReference type="HAMAP-Rule" id="MF_00212"/>
    </source>
</evidence>
<dbReference type="EMBL" id="FMYQ01000009">
    <property type="protein sequence ID" value="SDC65252.1"/>
    <property type="molecule type" value="Genomic_DNA"/>
</dbReference>
<reference evidence="12" key="1">
    <citation type="submission" date="2016-09" db="EMBL/GenBank/DDBJ databases">
        <authorList>
            <person name="Varghese N."/>
            <person name="Submissions S."/>
        </authorList>
    </citation>
    <scope>NUCLEOTIDE SEQUENCE [LARGE SCALE GENOMIC DNA]</scope>
    <source>
        <strain evidence="12">TNe-862</strain>
    </source>
</reference>
<dbReference type="NCBIfam" id="NF009875">
    <property type="entry name" value="PRK13339.1"/>
    <property type="match status" value="1"/>
</dbReference>
<dbReference type="NCBIfam" id="NF003603">
    <property type="entry name" value="PRK05257.1-1"/>
    <property type="match status" value="1"/>
</dbReference>
<dbReference type="PANTHER" id="PTHR43104">
    <property type="entry name" value="L-2-HYDROXYGLUTARATE DEHYDROGENASE, MITOCHONDRIAL"/>
    <property type="match status" value="1"/>
</dbReference>
<dbReference type="Proteomes" id="UP000198908">
    <property type="component" value="Unassembled WGS sequence"/>
</dbReference>
<evidence type="ECO:0000256" key="5">
    <source>
        <dbReference type="ARBA" id="ARBA00022532"/>
    </source>
</evidence>
<evidence type="ECO:0000256" key="1">
    <source>
        <dbReference type="ARBA" id="ARBA00001139"/>
    </source>
</evidence>
<comment type="pathway">
    <text evidence="3 9">Carbohydrate metabolism; tricarboxylic acid cycle; oxaloacetate from (S)-malate (quinone route): step 1/1.</text>
</comment>
<comment type="cofactor">
    <cofactor evidence="2 9">
        <name>FAD</name>
        <dbReference type="ChEBI" id="CHEBI:57692"/>
    </cofactor>
</comment>
<feature type="region of interest" description="Disordered" evidence="10">
    <location>
        <begin position="521"/>
        <end position="543"/>
    </location>
</feature>
<evidence type="ECO:0000256" key="4">
    <source>
        <dbReference type="ARBA" id="ARBA00006389"/>
    </source>
</evidence>
<evidence type="ECO:0000313" key="11">
    <source>
        <dbReference type="EMBL" id="SDC65252.1"/>
    </source>
</evidence>